<keyword evidence="15" id="KW-1185">Reference proteome</keyword>
<feature type="binding site" evidence="12">
    <location>
        <position position="297"/>
    </location>
    <ligand>
        <name>ATP</name>
        <dbReference type="ChEBI" id="CHEBI:30616"/>
    </ligand>
</feature>
<proteinExistence type="inferred from homology"/>
<dbReference type="Pfam" id="PF09190">
    <property type="entry name" value="DALR_2"/>
    <property type="match status" value="1"/>
</dbReference>
<dbReference type="InterPro" id="IPR015273">
    <property type="entry name" value="Cys-tRNA-synt_Ia_DALR"/>
</dbReference>
<feature type="short sequence motif" description="'HIGH' region" evidence="12">
    <location>
        <begin position="52"/>
        <end position="62"/>
    </location>
</feature>
<evidence type="ECO:0000256" key="9">
    <source>
        <dbReference type="ARBA" id="ARBA00022917"/>
    </source>
</evidence>
<feature type="binding site" evidence="12">
    <location>
        <position position="261"/>
    </location>
    <ligand>
        <name>Zn(2+)</name>
        <dbReference type="ChEBI" id="CHEBI:29105"/>
    </ligand>
</feature>
<dbReference type="HAMAP" id="MF_00041">
    <property type="entry name" value="Cys_tRNA_synth"/>
    <property type="match status" value="1"/>
</dbReference>
<dbReference type="Proteomes" id="UP000007485">
    <property type="component" value="Chromosome"/>
</dbReference>
<dbReference type="KEGG" id="vmo:VMUT_1266"/>
<dbReference type="PRINTS" id="PR00983">
    <property type="entry name" value="TRNASYNTHCYS"/>
</dbReference>
<dbReference type="SUPFAM" id="SSF52374">
    <property type="entry name" value="Nucleotidylyl transferase"/>
    <property type="match status" value="1"/>
</dbReference>
<evidence type="ECO:0000259" key="13">
    <source>
        <dbReference type="SMART" id="SM00840"/>
    </source>
</evidence>
<dbReference type="Pfam" id="PF23493">
    <property type="entry name" value="CysS_C"/>
    <property type="match status" value="1"/>
</dbReference>
<sequence>MIIVPGDHYLPSKGMYTNSRELPIIVYNTVSKNLERITLLRPGLARIYVCGLTPYDSMHVGHARTFVFYDILRRYLEYLGVEVRFVTNFTDIDDKIINKAKQEFGSDLINRWYEVPSRYIKEFFDAIDKLYVKRAYAYPKVTENISDMLKWIQELVGKDLAYVSPDGSVYFDITKVPRYGEFSGQKIEDLIAGARVEPEPGKKNPLDFALWKSWSEGEPWWNSPWSPGRPGWHLECVVMSSKYLGVPFDIHGGGQDLIFPHHENEIAIARVYFGIDYFAKYWIHVGLVTIKGQKMSKSLGNIIPIMDVLKKYDGEVLRLYYSMAQYRKPMDFDPDALDQVRNSLMSIYAAYDMLTEVINEAPDTGDEDNKLLSRVNDFVNSFEESLNNDINTSGAVAALMDFARYITSTVIYNTQHFSRTALMNALTAFTDLANILGILNRTRLPPSIISLIEALIRVRAQLRARKMFDLADEIRNELGRLGVVISDVGGKTYWYIDRDRLYQ</sequence>
<dbReference type="PANTHER" id="PTHR10890">
    <property type="entry name" value="CYSTEINYL-TRNA SYNTHETASE"/>
    <property type="match status" value="1"/>
</dbReference>
<evidence type="ECO:0000313" key="14">
    <source>
        <dbReference type="EMBL" id="ADY01471.1"/>
    </source>
</evidence>
<dbReference type="HOGENOM" id="CLU_013528_0_1_2"/>
<dbReference type="EC" id="6.1.1.16" evidence="12"/>
<evidence type="ECO:0000256" key="6">
    <source>
        <dbReference type="ARBA" id="ARBA00022741"/>
    </source>
</evidence>
<dbReference type="GO" id="GO:0008270">
    <property type="term" value="F:zinc ion binding"/>
    <property type="evidence" value="ECO:0007669"/>
    <property type="project" value="UniProtKB-UniRule"/>
</dbReference>
<name>F0QYN8_VULM7</name>
<dbReference type="InterPro" id="IPR009080">
    <property type="entry name" value="tRNAsynth_Ia_anticodon-bd"/>
</dbReference>
<dbReference type="NCBIfam" id="TIGR00435">
    <property type="entry name" value="cysS"/>
    <property type="match status" value="1"/>
</dbReference>
<dbReference type="GO" id="GO:0005524">
    <property type="term" value="F:ATP binding"/>
    <property type="evidence" value="ECO:0007669"/>
    <property type="project" value="UniProtKB-UniRule"/>
</dbReference>
<evidence type="ECO:0000256" key="3">
    <source>
        <dbReference type="ARBA" id="ARBA00022490"/>
    </source>
</evidence>
<dbReference type="PANTHER" id="PTHR10890:SF3">
    <property type="entry name" value="CYSTEINE--TRNA LIGASE, CYTOPLASMIC"/>
    <property type="match status" value="1"/>
</dbReference>
<evidence type="ECO:0000313" key="15">
    <source>
        <dbReference type="Proteomes" id="UP000007485"/>
    </source>
</evidence>
<evidence type="ECO:0000256" key="4">
    <source>
        <dbReference type="ARBA" id="ARBA00022598"/>
    </source>
</evidence>
<dbReference type="GO" id="GO:0004817">
    <property type="term" value="F:cysteine-tRNA ligase activity"/>
    <property type="evidence" value="ECO:0007669"/>
    <property type="project" value="UniProtKB-UniRule"/>
</dbReference>
<keyword evidence="8 12" id="KW-0067">ATP-binding</keyword>
<comment type="catalytic activity">
    <reaction evidence="11 12">
        <text>tRNA(Cys) + L-cysteine + ATP = L-cysteinyl-tRNA(Cys) + AMP + diphosphate</text>
        <dbReference type="Rhea" id="RHEA:17773"/>
        <dbReference type="Rhea" id="RHEA-COMP:9661"/>
        <dbReference type="Rhea" id="RHEA-COMP:9679"/>
        <dbReference type="ChEBI" id="CHEBI:30616"/>
        <dbReference type="ChEBI" id="CHEBI:33019"/>
        <dbReference type="ChEBI" id="CHEBI:35235"/>
        <dbReference type="ChEBI" id="CHEBI:78442"/>
        <dbReference type="ChEBI" id="CHEBI:78517"/>
        <dbReference type="ChEBI" id="CHEBI:456215"/>
        <dbReference type="EC" id="6.1.1.16"/>
    </reaction>
</comment>
<keyword evidence="4 12" id="KW-0436">Ligase</keyword>
<feature type="binding site" evidence="12">
    <location>
        <position position="236"/>
    </location>
    <ligand>
        <name>Zn(2+)</name>
        <dbReference type="ChEBI" id="CHEBI:29105"/>
    </ligand>
</feature>
<evidence type="ECO:0000256" key="5">
    <source>
        <dbReference type="ARBA" id="ARBA00022723"/>
    </source>
</evidence>
<accession>F0QYN8</accession>
<dbReference type="InterPro" id="IPR014729">
    <property type="entry name" value="Rossmann-like_a/b/a_fold"/>
</dbReference>
<dbReference type="InterPro" id="IPR032678">
    <property type="entry name" value="tRNA-synt_1_cat_dom"/>
</dbReference>
<feature type="binding site" evidence="12">
    <location>
        <position position="50"/>
    </location>
    <ligand>
        <name>Zn(2+)</name>
        <dbReference type="ChEBI" id="CHEBI:29105"/>
    </ligand>
</feature>
<dbReference type="InterPro" id="IPR015803">
    <property type="entry name" value="Cys-tRNA-ligase"/>
</dbReference>
<keyword evidence="7 12" id="KW-0862">Zinc</keyword>
<feature type="binding site" evidence="12">
    <location>
        <position position="265"/>
    </location>
    <ligand>
        <name>Zn(2+)</name>
        <dbReference type="ChEBI" id="CHEBI:29105"/>
    </ligand>
</feature>
<dbReference type="Gene3D" id="1.20.120.1910">
    <property type="entry name" value="Cysteine-tRNA ligase, C-terminal anti-codon recognition domain"/>
    <property type="match status" value="1"/>
</dbReference>
<evidence type="ECO:0000256" key="7">
    <source>
        <dbReference type="ARBA" id="ARBA00022833"/>
    </source>
</evidence>
<keyword evidence="10 12" id="KW-0030">Aminoacyl-tRNA synthetase</keyword>
<keyword evidence="5 12" id="KW-0479">Metal-binding</keyword>
<dbReference type="SMART" id="SM00840">
    <property type="entry name" value="DALR_2"/>
    <property type="match status" value="1"/>
</dbReference>
<evidence type="ECO:0000256" key="12">
    <source>
        <dbReference type="HAMAP-Rule" id="MF_00041"/>
    </source>
</evidence>
<dbReference type="Pfam" id="PF01406">
    <property type="entry name" value="tRNA-synt_1e"/>
    <property type="match status" value="1"/>
</dbReference>
<dbReference type="STRING" id="985053.VMUT_1266"/>
<dbReference type="SUPFAM" id="SSF47323">
    <property type="entry name" value="Anticodon-binding domain of a subclass of class I aminoacyl-tRNA synthetases"/>
    <property type="match status" value="1"/>
</dbReference>
<evidence type="ECO:0000256" key="8">
    <source>
        <dbReference type="ARBA" id="ARBA00022840"/>
    </source>
</evidence>
<feature type="domain" description="Cysteinyl-tRNA synthetase class Ia DALR" evidence="13">
    <location>
        <begin position="381"/>
        <end position="444"/>
    </location>
</feature>
<feature type="short sequence motif" description="'KMSKS' region" evidence="12">
    <location>
        <begin position="294"/>
        <end position="298"/>
    </location>
</feature>
<evidence type="ECO:0000256" key="1">
    <source>
        <dbReference type="ARBA" id="ARBA00004496"/>
    </source>
</evidence>
<organism evidence="14 15">
    <name type="scientific">Vulcanisaeta moutnovskia (strain 768-28)</name>
    <dbReference type="NCBI Taxonomy" id="985053"/>
    <lineage>
        <taxon>Archaea</taxon>
        <taxon>Thermoproteota</taxon>
        <taxon>Thermoprotei</taxon>
        <taxon>Thermoproteales</taxon>
        <taxon>Thermoproteaceae</taxon>
        <taxon>Vulcanisaeta</taxon>
    </lineage>
</organism>
<evidence type="ECO:0000256" key="11">
    <source>
        <dbReference type="ARBA" id="ARBA00047398"/>
    </source>
</evidence>
<keyword evidence="9 12" id="KW-0648">Protein biosynthesis</keyword>
<comment type="subcellular location">
    <subcellularLocation>
        <location evidence="1 12">Cytoplasm</location>
    </subcellularLocation>
</comment>
<keyword evidence="6 12" id="KW-0547">Nucleotide-binding</keyword>
<dbReference type="FunFam" id="3.40.50.620:FF:000130">
    <property type="entry name" value="Cysteine--tRNA ligase"/>
    <property type="match status" value="1"/>
</dbReference>
<keyword evidence="3 12" id="KW-0963">Cytoplasm</keyword>
<reference evidence="14 15" key="1">
    <citation type="journal article" date="2011" name="J. Bacteriol.">
        <title>Complete genome sequence of 'Vulcanisaeta moutnovskia' strain 768-28, a novel member of the hyperthermophilic crenarchaeal genus vulcanisaeta.</title>
        <authorList>
            <person name="Gumerov V.M."/>
            <person name="Mardanov A.V."/>
            <person name="Beletsky A.V."/>
            <person name="Prokofeva M.I."/>
            <person name="Bonch-Osmolovskaya E.A."/>
            <person name="Ravin N.V."/>
            <person name="Skryabin K.G."/>
        </authorList>
    </citation>
    <scope>NUCLEOTIDE SEQUENCE [LARGE SCALE GENOMIC DNA]</scope>
    <source>
        <strain evidence="14 15">768-28</strain>
    </source>
</reference>
<dbReference type="EMBL" id="CP002529">
    <property type="protein sequence ID" value="ADY01471.1"/>
    <property type="molecule type" value="Genomic_DNA"/>
</dbReference>
<dbReference type="AlphaFoldDB" id="F0QYN8"/>
<gene>
    <name evidence="12" type="primary">cysS</name>
    <name evidence="14" type="ordered locus">VMUT_1266</name>
</gene>
<dbReference type="Gene3D" id="3.40.50.620">
    <property type="entry name" value="HUPs"/>
    <property type="match status" value="1"/>
</dbReference>
<evidence type="ECO:0000256" key="10">
    <source>
        <dbReference type="ARBA" id="ARBA00023146"/>
    </source>
</evidence>
<dbReference type="GO" id="GO:0006423">
    <property type="term" value="P:cysteinyl-tRNA aminoacylation"/>
    <property type="evidence" value="ECO:0007669"/>
    <property type="project" value="UniProtKB-UniRule"/>
</dbReference>
<dbReference type="CDD" id="cd00672">
    <property type="entry name" value="CysRS_core"/>
    <property type="match status" value="1"/>
</dbReference>
<dbReference type="GO" id="GO:0005737">
    <property type="term" value="C:cytoplasm"/>
    <property type="evidence" value="ECO:0007669"/>
    <property type="project" value="UniProtKB-SubCell"/>
</dbReference>
<dbReference type="InterPro" id="IPR056411">
    <property type="entry name" value="CysS_C"/>
</dbReference>
<comment type="similarity">
    <text evidence="2 12">Belongs to the class-I aminoacyl-tRNA synthetase family.</text>
</comment>
<dbReference type="InterPro" id="IPR024909">
    <property type="entry name" value="Cys-tRNA/MSH_ligase"/>
</dbReference>
<protein>
    <recommendedName>
        <fullName evidence="12">Cysteine--tRNA ligase</fullName>
        <ecNumber evidence="12">6.1.1.16</ecNumber>
    </recommendedName>
    <alternativeName>
        <fullName evidence="12">Cysteinyl-tRNA synthetase</fullName>
        <shortName evidence="12">CysRS</shortName>
    </alternativeName>
</protein>
<dbReference type="eggNOG" id="arCOG00486">
    <property type="taxonomic scope" value="Archaea"/>
</dbReference>
<evidence type="ECO:0000256" key="2">
    <source>
        <dbReference type="ARBA" id="ARBA00005594"/>
    </source>
</evidence>
<comment type="cofactor">
    <cofactor evidence="12">
        <name>Zn(2+)</name>
        <dbReference type="ChEBI" id="CHEBI:29105"/>
    </cofactor>
    <text evidence="12">Binds 1 zinc ion per subunit.</text>
</comment>